<proteinExistence type="predicted"/>
<dbReference type="RefSeq" id="WP_116385166.1">
    <property type="nucleotide sequence ID" value="NZ_LS483234.1"/>
</dbReference>
<dbReference type="PANTHER" id="PTHR34606">
    <property type="entry name" value="BON DOMAIN-CONTAINING PROTEIN"/>
    <property type="match status" value="1"/>
</dbReference>
<evidence type="ECO:0000313" key="3">
    <source>
        <dbReference type="EMBL" id="SPS00277.1"/>
    </source>
</evidence>
<dbReference type="Proteomes" id="UP000256805">
    <property type="component" value="Unassembled WGS sequence"/>
</dbReference>
<evidence type="ECO:0000259" key="2">
    <source>
        <dbReference type="PROSITE" id="PS50914"/>
    </source>
</evidence>
<organism evidence="3 4">
    <name type="scientific">Cupriavidus taiwanensis</name>
    <dbReference type="NCBI Taxonomy" id="164546"/>
    <lineage>
        <taxon>Bacteria</taxon>
        <taxon>Pseudomonadati</taxon>
        <taxon>Pseudomonadota</taxon>
        <taxon>Betaproteobacteria</taxon>
        <taxon>Burkholderiales</taxon>
        <taxon>Burkholderiaceae</taxon>
        <taxon>Cupriavidus</taxon>
    </lineage>
</organism>
<protein>
    <recommendedName>
        <fullName evidence="2">BON domain-containing protein</fullName>
    </recommendedName>
</protein>
<evidence type="ECO:0000313" key="4">
    <source>
        <dbReference type="Proteomes" id="UP000256805"/>
    </source>
</evidence>
<dbReference type="PROSITE" id="PS50914">
    <property type="entry name" value="BON"/>
    <property type="match status" value="1"/>
</dbReference>
<accession>A0A375J5A2</accession>
<dbReference type="InterPro" id="IPR051686">
    <property type="entry name" value="Lipoprotein_DolP"/>
</dbReference>
<dbReference type="Gene3D" id="3.30.1340.30">
    <property type="match status" value="1"/>
</dbReference>
<dbReference type="EMBL" id="OVTA01000039">
    <property type="protein sequence ID" value="SPS00277.1"/>
    <property type="molecule type" value="Genomic_DNA"/>
</dbReference>
<sequence>MDRRDNRRGPPWHENAVPEADMRSHYVGAYGVYDYDQPVDPGEFGGGRGTGRGTGEWRPHEAQSPQARGRADPYRQFTGYNERMDLYRGGSEPSWRPVGPRNYQRSDERILEDLCEQLTRSGRLDLNEVEVRVEQGVVTLEGSVPDRHQKYRIEDIADEVFGVRDLVNHLHVARPAGAEGHPGHGMRLY</sequence>
<dbReference type="InterPro" id="IPR007055">
    <property type="entry name" value="BON_dom"/>
</dbReference>
<name>A0A375J5A2_9BURK</name>
<evidence type="ECO:0000256" key="1">
    <source>
        <dbReference type="SAM" id="MobiDB-lite"/>
    </source>
</evidence>
<feature type="region of interest" description="Disordered" evidence="1">
    <location>
        <begin position="37"/>
        <end position="74"/>
    </location>
</feature>
<dbReference type="Pfam" id="PF04972">
    <property type="entry name" value="BON"/>
    <property type="match status" value="1"/>
</dbReference>
<dbReference type="AlphaFoldDB" id="A0A375J5A2"/>
<reference evidence="3 4" key="1">
    <citation type="submission" date="2018-01" db="EMBL/GenBank/DDBJ databases">
        <authorList>
            <person name="Gaut B.S."/>
            <person name="Morton B.R."/>
            <person name="Clegg M.T."/>
            <person name="Duvall M.R."/>
        </authorList>
    </citation>
    <scope>NUCLEOTIDE SEQUENCE [LARGE SCALE GENOMIC DNA]</scope>
    <source>
        <strain evidence="3">Cupriavidus taiwanensis cmp 52</strain>
    </source>
</reference>
<feature type="domain" description="BON" evidence="2">
    <location>
        <begin position="106"/>
        <end position="174"/>
    </location>
</feature>
<dbReference type="PANTHER" id="PTHR34606:SF15">
    <property type="entry name" value="BON DOMAIN-CONTAINING PROTEIN"/>
    <property type="match status" value="1"/>
</dbReference>
<feature type="compositionally biased region" description="Gly residues" evidence="1">
    <location>
        <begin position="43"/>
        <end position="54"/>
    </location>
</feature>
<feature type="region of interest" description="Disordered" evidence="1">
    <location>
        <begin position="1"/>
        <end position="21"/>
    </location>
</feature>
<gene>
    <name evidence="3" type="ORF">CBM2634_B160163</name>
</gene>